<dbReference type="HOGENOM" id="CLU_2888859_0_0_1"/>
<name>A0A0D3BAM3_BRAOL</name>
<dbReference type="Gramene" id="Bo3g063850.1">
    <property type="protein sequence ID" value="Bo3g063850.1"/>
    <property type="gene ID" value="Bo3g063850"/>
</dbReference>
<dbReference type="EnsemblPlants" id="Bo3g063850.1">
    <property type="protein sequence ID" value="Bo3g063850.1"/>
    <property type="gene ID" value="Bo3g063850"/>
</dbReference>
<accession>A0A0D3BAM3</accession>
<keyword evidence="2" id="KW-1185">Reference proteome</keyword>
<sequence>MVYNDLTLALWPLHTTQSSLATWGKVTSIVSVPEGRRGECNDILCSDGNQVSLTPLFLLSSLA</sequence>
<evidence type="ECO:0000313" key="1">
    <source>
        <dbReference type="EnsemblPlants" id="Bo3g063850.1"/>
    </source>
</evidence>
<dbReference type="AlphaFoldDB" id="A0A0D3BAM3"/>
<proteinExistence type="predicted"/>
<reference evidence="1 2" key="1">
    <citation type="journal article" date="2014" name="Genome Biol.">
        <title>Transcriptome and methylome profiling reveals relics of genome dominance in the mesopolyploid Brassica oleracea.</title>
        <authorList>
            <person name="Parkin I.A."/>
            <person name="Koh C."/>
            <person name="Tang H."/>
            <person name="Robinson S.J."/>
            <person name="Kagale S."/>
            <person name="Clarke W.E."/>
            <person name="Town C.D."/>
            <person name="Nixon J."/>
            <person name="Krishnakumar V."/>
            <person name="Bidwell S.L."/>
            <person name="Denoeud F."/>
            <person name="Belcram H."/>
            <person name="Links M.G."/>
            <person name="Just J."/>
            <person name="Clarke C."/>
            <person name="Bender T."/>
            <person name="Huebert T."/>
            <person name="Mason A.S."/>
            <person name="Pires J.C."/>
            <person name="Barker G."/>
            <person name="Moore J."/>
            <person name="Walley P.G."/>
            <person name="Manoli S."/>
            <person name="Batley J."/>
            <person name="Edwards D."/>
            <person name="Nelson M.N."/>
            <person name="Wang X."/>
            <person name="Paterson A.H."/>
            <person name="King G."/>
            <person name="Bancroft I."/>
            <person name="Chalhoub B."/>
            <person name="Sharpe A.G."/>
        </authorList>
    </citation>
    <scope>NUCLEOTIDE SEQUENCE</scope>
    <source>
        <strain evidence="1 2">cv. TO1000</strain>
    </source>
</reference>
<organism evidence="1 2">
    <name type="scientific">Brassica oleracea var. oleracea</name>
    <dbReference type="NCBI Taxonomy" id="109376"/>
    <lineage>
        <taxon>Eukaryota</taxon>
        <taxon>Viridiplantae</taxon>
        <taxon>Streptophyta</taxon>
        <taxon>Embryophyta</taxon>
        <taxon>Tracheophyta</taxon>
        <taxon>Spermatophyta</taxon>
        <taxon>Magnoliopsida</taxon>
        <taxon>eudicotyledons</taxon>
        <taxon>Gunneridae</taxon>
        <taxon>Pentapetalae</taxon>
        <taxon>rosids</taxon>
        <taxon>malvids</taxon>
        <taxon>Brassicales</taxon>
        <taxon>Brassicaceae</taxon>
        <taxon>Brassiceae</taxon>
        <taxon>Brassica</taxon>
    </lineage>
</organism>
<reference evidence="1" key="2">
    <citation type="submission" date="2015-03" db="UniProtKB">
        <authorList>
            <consortium name="EnsemblPlants"/>
        </authorList>
    </citation>
    <scope>IDENTIFICATION</scope>
</reference>
<dbReference type="Proteomes" id="UP000032141">
    <property type="component" value="Chromosome C3"/>
</dbReference>
<evidence type="ECO:0000313" key="2">
    <source>
        <dbReference type="Proteomes" id="UP000032141"/>
    </source>
</evidence>
<protein>
    <submittedName>
        <fullName evidence="1">Uncharacterized protein</fullName>
    </submittedName>
</protein>